<proteinExistence type="inferred from homology"/>
<evidence type="ECO:0000256" key="5">
    <source>
        <dbReference type="ARBA" id="ARBA00023136"/>
    </source>
</evidence>
<keyword evidence="8" id="KW-0732">Signal</keyword>
<dbReference type="NCBIfam" id="TIGR04056">
    <property type="entry name" value="OMP_RagA_SusC"/>
    <property type="match status" value="1"/>
</dbReference>
<comment type="similarity">
    <text evidence="7">Belongs to the TonB-dependent receptor family.</text>
</comment>
<feature type="domain" description="TonB-dependent receptor plug" evidence="9">
    <location>
        <begin position="117"/>
        <end position="236"/>
    </location>
</feature>
<keyword evidence="11" id="KW-1185">Reference proteome</keyword>
<dbReference type="SUPFAM" id="SSF49464">
    <property type="entry name" value="Carboxypeptidase regulatory domain-like"/>
    <property type="match status" value="1"/>
</dbReference>
<dbReference type="Pfam" id="PF07715">
    <property type="entry name" value="Plug"/>
    <property type="match status" value="1"/>
</dbReference>
<dbReference type="Gene3D" id="2.170.130.10">
    <property type="entry name" value="TonB-dependent receptor, plug domain"/>
    <property type="match status" value="1"/>
</dbReference>
<evidence type="ECO:0000256" key="3">
    <source>
        <dbReference type="ARBA" id="ARBA00022452"/>
    </source>
</evidence>
<evidence type="ECO:0000313" key="10">
    <source>
        <dbReference type="EMBL" id="MEL5994317.1"/>
    </source>
</evidence>
<feature type="chain" id="PRO_5046238280" evidence="8">
    <location>
        <begin position="22"/>
        <end position="1066"/>
    </location>
</feature>
<reference evidence="10 11" key="1">
    <citation type="journal article" date="2018" name="Arch. Microbiol.">
        <title>Hymenobacter segetis sp. nov., isolated from soil.</title>
        <authorList>
            <person name="Ten L.N."/>
            <person name="Lim S.J."/>
            <person name="Kim B.O."/>
            <person name="Kang I.K."/>
            <person name="Jung H.Y."/>
        </authorList>
    </citation>
    <scope>NUCLEOTIDE SEQUENCE [LARGE SCALE GENOMIC DNA]</scope>
    <source>
        <strain evidence="10 11">S7-3-11</strain>
    </source>
</reference>
<gene>
    <name evidence="10" type="ORF">AAFH49_08860</name>
</gene>
<name>A0ABU9LUD2_9BACT</name>
<evidence type="ECO:0000256" key="4">
    <source>
        <dbReference type="ARBA" id="ARBA00022692"/>
    </source>
</evidence>
<dbReference type="EMBL" id="JBCEVZ010000016">
    <property type="protein sequence ID" value="MEL5994317.1"/>
    <property type="molecule type" value="Genomic_DNA"/>
</dbReference>
<dbReference type="Gene3D" id="2.60.40.1120">
    <property type="entry name" value="Carboxypeptidase-like, regulatory domain"/>
    <property type="match status" value="1"/>
</dbReference>
<dbReference type="SUPFAM" id="SSF56935">
    <property type="entry name" value="Porins"/>
    <property type="match status" value="1"/>
</dbReference>
<keyword evidence="10" id="KW-0675">Receptor</keyword>
<protein>
    <submittedName>
        <fullName evidence="10">TonB-dependent receptor</fullName>
    </submittedName>
</protein>
<keyword evidence="2 7" id="KW-0813">Transport</keyword>
<keyword evidence="5 7" id="KW-0472">Membrane</keyword>
<accession>A0ABU9LUD2</accession>
<dbReference type="RefSeq" id="WP_342297428.1">
    <property type="nucleotide sequence ID" value="NZ_JBCEVZ010000016.1"/>
</dbReference>
<dbReference type="InterPro" id="IPR037066">
    <property type="entry name" value="Plug_dom_sf"/>
</dbReference>
<evidence type="ECO:0000256" key="8">
    <source>
        <dbReference type="SAM" id="SignalP"/>
    </source>
</evidence>
<dbReference type="Pfam" id="PF13715">
    <property type="entry name" value="CarbopepD_reg_2"/>
    <property type="match status" value="1"/>
</dbReference>
<dbReference type="InterPro" id="IPR023997">
    <property type="entry name" value="TonB-dep_OMP_SusC/RagA_CS"/>
</dbReference>
<evidence type="ECO:0000256" key="6">
    <source>
        <dbReference type="ARBA" id="ARBA00023237"/>
    </source>
</evidence>
<sequence>MKKILLMSMLLMFTLLHGAMAQTRTVSGKVTDQASGNGLPGVTVLLKGTTNGVSTNADGAYSLTVPENGGTLVFSSVGMVSQERAIGSNSQITVALATDNKQLNEIVVTGYGGSQDVKDITGSVAQVKEEKLLLQPVTSVDQSLQGRMAGVIVNTTSGTLGDQAAIRIRGANSISGSSQPLVVLDGVPLNTTDQGNVLSTRYNPLADINPNDIASIDVLKDASAAAIYGSRASNGVLVITTKRGKSGQNRVAINSFYGFQQAIKKPKLLNGAEFMDISNEKALNSRNGSTNGVINTAVPAVIARPIDVNGDGVNDETDWIKEIFQNGTQQNYQAALSGGNEFASYYGSGDWNDQKGIILKNRLRRGSARLNVDLTPKKWLKSGVSLSYAKTYNQGINGETALAGATVSGYTAPPNVPAYNPDGSYYLNSLGNLGNGNNNIPNPTFAPNAYYHIPATLSLNKNDNTSQRIIGNGYLTVEPIKGLQLTTKYGIDYNTNFEEQYSSGILGGLGRSAIGPGQLGLVQDYNTDRTQFNWQNYANYDRTFAEKHTIGVTGGVEYQETRTRRIYTVAGGFSDDKFQSIIDNVFTSVASGGGQLFNVGFQSYFGRLNYNFGSKYYASFSLRSDASSIFGVDKQRGLFPGGSIGWRISEESFLKNFSVLNDLKLRASYGLVGNSNGLSSYAARTLVGGGLYADLNGFTPTQIGNSQLQWEKSKKLDIGFDASLVKNRIGITFDFFNNDISDLLLLAPTLRTTGVPNSTISRNIGSMYNRGIELTLNTTNVKLDNGFTWTSSLNGSIIKNRVTALSTPNDIIQANQRASLGSSLGIYYLPEWAGVNPANGNAQFYDKDGNIKQYDAAYAVPNATGTAFTAGRWLNAAGEPTTAIGAADFKYQSKSGYPTFFGGFDNTFSFKGVDLGIFLQYSGGNYIYNGYRAALLSTSFQNNIVDIKDRWTTPGQSTDIQKLVLRDVVSGQASTRWLEKGDFLRLRQVSLGYNLPDGFVKRLGLNNARIYTLVQNVYTFTKYKGLDPEVNSNVNAANTGANIAFGVDGRSVPPTRSFTFGLNLGI</sequence>
<feature type="signal peptide" evidence="8">
    <location>
        <begin position="1"/>
        <end position="21"/>
    </location>
</feature>
<dbReference type="InterPro" id="IPR036942">
    <property type="entry name" value="Beta-barrel_TonB_sf"/>
</dbReference>
<evidence type="ECO:0000256" key="7">
    <source>
        <dbReference type="PROSITE-ProRule" id="PRU01360"/>
    </source>
</evidence>
<comment type="subcellular location">
    <subcellularLocation>
        <location evidence="1 7">Cell outer membrane</location>
        <topology evidence="1 7">Multi-pass membrane protein</topology>
    </subcellularLocation>
</comment>
<dbReference type="Proteomes" id="UP001479606">
    <property type="component" value="Unassembled WGS sequence"/>
</dbReference>
<organism evidence="10 11">
    <name type="scientific">Hymenobacter segetis</name>
    <dbReference type="NCBI Taxonomy" id="2025509"/>
    <lineage>
        <taxon>Bacteria</taxon>
        <taxon>Pseudomonadati</taxon>
        <taxon>Bacteroidota</taxon>
        <taxon>Cytophagia</taxon>
        <taxon>Cytophagales</taxon>
        <taxon>Hymenobacteraceae</taxon>
        <taxon>Hymenobacter</taxon>
    </lineage>
</organism>
<dbReference type="InterPro" id="IPR012910">
    <property type="entry name" value="Plug_dom"/>
</dbReference>
<dbReference type="Gene3D" id="2.40.170.20">
    <property type="entry name" value="TonB-dependent receptor, beta-barrel domain"/>
    <property type="match status" value="1"/>
</dbReference>
<dbReference type="InterPro" id="IPR039426">
    <property type="entry name" value="TonB-dep_rcpt-like"/>
</dbReference>
<dbReference type="InterPro" id="IPR008969">
    <property type="entry name" value="CarboxyPept-like_regulatory"/>
</dbReference>
<dbReference type="InterPro" id="IPR023996">
    <property type="entry name" value="TonB-dep_OMP_SusC/RagA"/>
</dbReference>
<evidence type="ECO:0000256" key="2">
    <source>
        <dbReference type="ARBA" id="ARBA00022448"/>
    </source>
</evidence>
<evidence type="ECO:0000259" key="9">
    <source>
        <dbReference type="Pfam" id="PF07715"/>
    </source>
</evidence>
<evidence type="ECO:0000313" key="11">
    <source>
        <dbReference type="Proteomes" id="UP001479606"/>
    </source>
</evidence>
<keyword evidence="3 7" id="KW-1134">Transmembrane beta strand</keyword>
<dbReference type="PROSITE" id="PS52016">
    <property type="entry name" value="TONB_DEPENDENT_REC_3"/>
    <property type="match status" value="1"/>
</dbReference>
<keyword evidence="4 7" id="KW-0812">Transmembrane</keyword>
<keyword evidence="6 7" id="KW-0998">Cell outer membrane</keyword>
<evidence type="ECO:0000256" key="1">
    <source>
        <dbReference type="ARBA" id="ARBA00004571"/>
    </source>
</evidence>
<comment type="caution">
    <text evidence="10">The sequence shown here is derived from an EMBL/GenBank/DDBJ whole genome shotgun (WGS) entry which is preliminary data.</text>
</comment>
<dbReference type="NCBIfam" id="TIGR04057">
    <property type="entry name" value="SusC_RagA_signa"/>
    <property type="match status" value="1"/>
</dbReference>